<evidence type="ECO:0000256" key="5">
    <source>
        <dbReference type="ARBA" id="ARBA00023237"/>
    </source>
</evidence>
<dbReference type="InterPro" id="IPR011990">
    <property type="entry name" value="TPR-like_helical_dom_sf"/>
</dbReference>
<dbReference type="Gene3D" id="1.25.40.390">
    <property type="match status" value="1"/>
</dbReference>
<sequence>MIKKYFVAALLAAGTVLTSCDMDLRPIGSLDDQTAIQSVNDCLRFRNGLYSSLRGLTTGSYVYATDLQADEFHATTYYGNRMGFFTSGNILSSDGDITGYWSSGYSVINSANYLIERMQPLLANEEGLSQEDRDALARYNAEAHFIRAFVYYWLTQRFCEDYSSETAQAAHKGLPLVTVYNPTGDSGAYPGRSTQDETYALIDSDLQIAYDGLSIFEQDDQSCLAPNASYLSTYAIRAFQARIALQKGDNATALNYAQEVINSGLYPLTEIADYTTMWTEDEGSEVIFRPFMAATELGNSTGSTYLSYNLDNADYIPTSDVLNLYDKERDIRFSTFFTQWLLGDQQIEARVFHKYPGNESLKTSSTPNYMNMPKVFRTSEMYLIAAEAAIESNPTLANQYLNDLRSKRIEGYEAVTYSGTALRDAIRSERQKELVGEGFRLFDLRRWNLGFSRNPDHPENPDIANIMVPTSAGVSYAADDHRFVWPIPSDELQTNPQMAGQQNPGY</sequence>
<keyword evidence="5" id="KW-0998">Cell outer membrane</keyword>
<organism evidence="8 9">
    <name type="scientific">Candidatus Bacteroides intestinavium</name>
    <dbReference type="NCBI Taxonomy" id="2838469"/>
    <lineage>
        <taxon>Bacteria</taxon>
        <taxon>Pseudomonadati</taxon>
        <taxon>Bacteroidota</taxon>
        <taxon>Bacteroidia</taxon>
        <taxon>Bacteroidales</taxon>
        <taxon>Bacteroidaceae</taxon>
        <taxon>Bacteroides</taxon>
    </lineage>
</organism>
<evidence type="ECO:0000256" key="2">
    <source>
        <dbReference type="ARBA" id="ARBA00006275"/>
    </source>
</evidence>
<reference evidence="8" key="2">
    <citation type="submission" date="2021-04" db="EMBL/GenBank/DDBJ databases">
        <authorList>
            <person name="Gilroy R."/>
        </authorList>
    </citation>
    <scope>NUCLEOTIDE SEQUENCE</scope>
    <source>
        <strain evidence="8">ChiHecec1B25-7008</strain>
    </source>
</reference>
<evidence type="ECO:0000256" key="4">
    <source>
        <dbReference type="ARBA" id="ARBA00023136"/>
    </source>
</evidence>
<dbReference type="InterPro" id="IPR012944">
    <property type="entry name" value="SusD_RagB_dom"/>
</dbReference>
<keyword evidence="4" id="KW-0472">Membrane</keyword>
<dbReference type="Pfam" id="PF07980">
    <property type="entry name" value="SusD_RagB"/>
    <property type="match status" value="1"/>
</dbReference>
<evidence type="ECO:0000259" key="6">
    <source>
        <dbReference type="Pfam" id="PF07980"/>
    </source>
</evidence>
<dbReference type="PROSITE" id="PS51257">
    <property type="entry name" value="PROKAR_LIPOPROTEIN"/>
    <property type="match status" value="1"/>
</dbReference>
<dbReference type="EMBL" id="DWZE01000064">
    <property type="protein sequence ID" value="HJA83411.1"/>
    <property type="molecule type" value="Genomic_DNA"/>
</dbReference>
<gene>
    <name evidence="8" type="ORF">H9785_05545</name>
</gene>
<feature type="domain" description="RagB/SusD" evidence="6">
    <location>
        <begin position="362"/>
        <end position="506"/>
    </location>
</feature>
<reference evidence="8" key="1">
    <citation type="journal article" date="2021" name="PeerJ">
        <title>Extensive microbial diversity within the chicken gut microbiome revealed by metagenomics and culture.</title>
        <authorList>
            <person name="Gilroy R."/>
            <person name="Ravi A."/>
            <person name="Getino M."/>
            <person name="Pursley I."/>
            <person name="Horton D.L."/>
            <person name="Alikhan N.F."/>
            <person name="Baker D."/>
            <person name="Gharbi K."/>
            <person name="Hall N."/>
            <person name="Watson M."/>
            <person name="Adriaenssens E.M."/>
            <person name="Foster-Nyarko E."/>
            <person name="Jarju S."/>
            <person name="Secka A."/>
            <person name="Antonio M."/>
            <person name="Oren A."/>
            <person name="Chaudhuri R.R."/>
            <person name="La Ragione R."/>
            <person name="Hildebrand F."/>
            <person name="Pallen M.J."/>
        </authorList>
    </citation>
    <scope>NUCLEOTIDE SEQUENCE</scope>
    <source>
        <strain evidence="8">ChiHecec1B25-7008</strain>
    </source>
</reference>
<protein>
    <submittedName>
        <fullName evidence="8">RagB/SusD family nutrient uptake outer membrane protein</fullName>
    </submittedName>
</protein>
<name>A0A9D2HS67_9BACE</name>
<proteinExistence type="inferred from homology"/>
<dbReference type="Pfam" id="PF14322">
    <property type="entry name" value="SusD-like_3"/>
    <property type="match status" value="1"/>
</dbReference>
<feature type="domain" description="SusD-like N-terminal" evidence="7">
    <location>
        <begin position="88"/>
        <end position="214"/>
    </location>
</feature>
<keyword evidence="3" id="KW-0732">Signal</keyword>
<comment type="similarity">
    <text evidence="2">Belongs to the SusD family.</text>
</comment>
<comment type="caution">
    <text evidence="8">The sequence shown here is derived from an EMBL/GenBank/DDBJ whole genome shotgun (WGS) entry which is preliminary data.</text>
</comment>
<dbReference type="GO" id="GO:0009279">
    <property type="term" value="C:cell outer membrane"/>
    <property type="evidence" value="ECO:0007669"/>
    <property type="project" value="UniProtKB-SubCell"/>
</dbReference>
<dbReference type="InterPro" id="IPR033985">
    <property type="entry name" value="SusD-like_N"/>
</dbReference>
<evidence type="ECO:0000313" key="9">
    <source>
        <dbReference type="Proteomes" id="UP000823860"/>
    </source>
</evidence>
<comment type="subcellular location">
    <subcellularLocation>
        <location evidence="1">Cell outer membrane</location>
    </subcellularLocation>
</comment>
<dbReference type="SUPFAM" id="SSF48452">
    <property type="entry name" value="TPR-like"/>
    <property type="match status" value="1"/>
</dbReference>
<accession>A0A9D2HS67</accession>
<dbReference type="Proteomes" id="UP000823860">
    <property type="component" value="Unassembled WGS sequence"/>
</dbReference>
<dbReference type="CDD" id="cd08977">
    <property type="entry name" value="SusD"/>
    <property type="match status" value="1"/>
</dbReference>
<evidence type="ECO:0000256" key="3">
    <source>
        <dbReference type="ARBA" id="ARBA00022729"/>
    </source>
</evidence>
<evidence type="ECO:0000256" key="1">
    <source>
        <dbReference type="ARBA" id="ARBA00004442"/>
    </source>
</evidence>
<dbReference type="AlphaFoldDB" id="A0A9D2HS67"/>
<evidence type="ECO:0000259" key="7">
    <source>
        <dbReference type="Pfam" id="PF14322"/>
    </source>
</evidence>
<evidence type="ECO:0000313" key="8">
    <source>
        <dbReference type="EMBL" id="HJA83411.1"/>
    </source>
</evidence>